<feature type="transmembrane region" description="Helical" evidence="8">
    <location>
        <begin position="249"/>
        <end position="271"/>
    </location>
</feature>
<keyword evidence="5 8" id="KW-0812">Transmembrane</keyword>
<dbReference type="EnsemblBacteria" id="CAQ47313">
    <property type="protein sequence ID" value="CAQ47313"/>
    <property type="gene ID" value="Smlt3910"/>
</dbReference>
<evidence type="ECO:0000256" key="2">
    <source>
        <dbReference type="ARBA" id="ARBA00005658"/>
    </source>
</evidence>
<dbReference type="Proteomes" id="UP000008840">
    <property type="component" value="Chromosome"/>
</dbReference>
<reference evidence="9 10" key="1">
    <citation type="journal article" date="2008" name="Genome Biol.">
        <title>The complete genome, comparative and functional analysis of Stenotrophomonas maltophilia reveals an organism heavily shielded by drug resistance determinants.</title>
        <authorList>
            <person name="Crossman L.C."/>
            <person name="Gould V.C."/>
            <person name="Dow J.M."/>
            <person name="Vernikos G.S."/>
            <person name="Okazaki A."/>
            <person name="Sebaihia M."/>
            <person name="Saunders D."/>
            <person name="Arrowsmith C."/>
            <person name="Carver T."/>
            <person name="Peters N."/>
            <person name="Adlem E."/>
            <person name="Kerhornou A."/>
            <person name="Lord A."/>
            <person name="Murphy L."/>
            <person name="Seeger K."/>
            <person name="Squares R."/>
            <person name="Rutter S."/>
            <person name="Quail M.A."/>
            <person name="Rajandream M.A."/>
            <person name="Harris D."/>
            <person name="Churcher C."/>
            <person name="Bentley S.D."/>
            <person name="Parkhill J."/>
            <person name="Thomson N.R."/>
            <person name="Avison M.B."/>
        </authorList>
    </citation>
    <scope>NUCLEOTIDE SEQUENCE [LARGE SCALE GENOMIC DNA]</scope>
    <source>
        <strain evidence="9 10">K279a</strain>
    </source>
</reference>
<feature type="transmembrane region" description="Helical" evidence="8">
    <location>
        <begin position="39"/>
        <end position="58"/>
    </location>
</feature>
<evidence type="ECO:0000256" key="3">
    <source>
        <dbReference type="ARBA" id="ARBA00022448"/>
    </source>
</evidence>
<evidence type="ECO:0000313" key="9">
    <source>
        <dbReference type="EMBL" id="CAQ47313.1"/>
    </source>
</evidence>
<feature type="transmembrane region" description="Helical" evidence="8">
    <location>
        <begin position="344"/>
        <end position="362"/>
    </location>
</feature>
<feature type="transmembrane region" description="Helical" evidence="8">
    <location>
        <begin position="430"/>
        <end position="460"/>
    </location>
</feature>
<dbReference type="NCBIfam" id="TIGR00842">
    <property type="entry name" value="bcct"/>
    <property type="match status" value="1"/>
</dbReference>
<dbReference type="EMBL" id="AM743169">
    <property type="protein sequence ID" value="CAQ47313.1"/>
    <property type="molecule type" value="Genomic_DNA"/>
</dbReference>
<feature type="transmembrane region" description="Helical" evidence="8">
    <location>
        <begin position="497"/>
        <end position="520"/>
    </location>
</feature>
<feature type="transmembrane region" description="Helical" evidence="8">
    <location>
        <begin position="472"/>
        <end position="491"/>
    </location>
</feature>
<evidence type="ECO:0000256" key="6">
    <source>
        <dbReference type="ARBA" id="ARBA00022989"/>
    </source>
</evidence>
<proteinExistence type="inferred from homology"/>
<dbReference type="AlphaFoldDB" id="B2FT71"/>
<dbReference type="GO" id="GO:0022857">
    <property type="term" value="F:transmembrane transporter activity"/>
    <property type="evidence" value="ECO:0007669"/>
    <property type="project" value="InterPro"/>
</dbReference>
<dbReference type="InterPro" id="IPR018093">
    <property type="entry name" value="BCCT_CS"/>
</dbReference>
<evidence type="ECO:0000256" key="7">
    <source>
        <dbReference type="ARBA" id="ARBA00023136"/>
    </source>
</evidence>
<feature type="transmembrane region" description="Helical" evidence="8">
    <location>
        <begin position="217"/>
        <end position="243"/>
    </location>
</feature>
<evidence type="ECO:0000256" key="8">
    <source>
        <dbReference type="SAM" id="Phobius"/>
    </source>
</evidence>
<keyword evidence="10" id="KW-1185">Reference proteome</keyword>
<evidence type="ECO:0000256" key="5">
    <source>
        <dbReference type="ARBA" id="ARBA00022692"/>
    </source>
</evidence>
<evidence type="ECO:0000313" key="10">
    <source>
        <dbReference type="Proteomes" id="UP000008840"/>
    </source>
</evidence>
<feature type="transmembrane region" description="Helical" evidence="8">
    <location>
        <begin position="283"/>
        <end position="309"/>
    </location>
</feature>
<evidence type="ECO:0000256" key="1">
    <source>
        <dbReference type="ARBA" id="ARBA00004651"/>
    </source>
</evidence>
<dbReference type="PANTHER" id="PTHR30047">
    <property type="entry name" value="HIGH-AFFINITY CHOLINE TRANSPORT PROTEIN-RELATED"/>
    <property type="match status" value="1"/>
</dbReference>
<dbReference type="PANTHER" id="PTHR30047:SF7">
    <property type="entry name" value="HIGH-AFFINITY CHOLINE TRANSPORT PROTEIN"/>
    <property type="match status" value="1"/>
</dbReference>
<keyword evidence="6 8" id="KW-1133">Transmembrane helix</keyword>
<sequence>MRSPPPSRLLPGPCCMPPALRCKLCSLPSIPLDRRSSFMVFRVSIALVLLLVLLAGIAPGPFNTVVQSMLAEVIRSVGWLYLLVVFLALVFLMYLAFGRFGNLRIGGEDAEPEFSRASWMSMLFAAGMGIGLVFWGAAEPISHFSKPPEGLAPQSLDAARASMRYAFFHWGLHPWAIYALIGLAMAWFQFNRNGRGLVSDMLQPIIGRHHRGWIGRVVNIAAVVATAIGVATTLGFGTIQIAAGIERVFSVQATVAVQMTIIAVAFVLYMASTASGVERGVKWLSNFNLALAALLAAILLVLGPTGFIFDTFTTTLGSYLNQLVTMSLRMSPFSGSTWVADWTIFYWAWWISWAPFVGSFIARISRGRSVREFVIGVVLAPTLLGFFWFAVFGGTALWAQIFGHADLVQALGNGYETVLFTLFDSMPLPLLLSCIALVLLMIFFVTSADSAVLVLASMSTDEAGDPPLKRKLAWGIAVALIAAALLLAGGLDALQGMITIAALPFALLMVLVMVSLYRVLDQEYTRERRQAQRQRHMIDAWIAREMAAQEETQAEAARAHDQD</sequence>
<evidence type="ECO:0000256" key="4">
    <source>
        <dbReference type="ARBA" id="ARBA00022475"/>
    </source>
</evidence>
<keyword evidence="4" id="KW-1003">Cell membrane</keyword>
<name>B2FT71_STRMK</name>
<dbReference type="GO" id="GO:0005886">
    <property type="term" value="C:plasma membrane"/>
    <property type="evidence" value="ECO:0007669"/>
    <property type="project" value="UniProtKB-SubCell"/>
</dbReference>
<organism evidence="9 10">
    <name type="scientific">Stenotrophomonas maltophilia (strain K279a)</name>
    <dbReference type="NCBI Taxonomy" id="522373"/>
    <lineage>
        <taxon>Bacteria</taxon>
        <taxon>Pseudomonadati</taxon>
        <taxon>Pseudomonadota</taxon>
        <taxon>Gammaproteobacteria</taxon>
        <taxon>Lysobacterales</taxon>
        <taxon>Lysobacteraceae</taxon>
        <taxon>Stenotrophomonas</taxon>
        <taxon>Stenotrophomonas maltophilia group</taxon>
    </lineage>
</organism>
<protein>
    <submittedName>
        <fullName evidence="9">Glycine betaine transporter 2</fullName>
    </submittedName>
</protein>
<feature type="transmembrane region" description="Helical" evidence="8">
    <location>
        <begin position="117"/>
        <end position="138"/>
    </location>
</feature>
<dbReference type="InterPro" id="IPR000060">
    <property type="entry name" value="BCCT_transptr"/>
</dbReference>
<accession>B2FT71</accession>
<dbReference type="Pfam" id="PF02028">
    <property type="entry name" value="BCCT"/>
    <property type="match status" value="1"/>
</dbReference>
<dbReference type="HOGENOM" id="CLU_010118_5_0_6"/>
<comment type="similarity">
    <text evidence="2">Belongs to the BCCT transporter (TC 2.A.15) family.</text>
</comment>
<keyword evidence="7 8" id="KW-0472">Membrane</keyword>
<feature type="transmembrane region" description="Helical" evidence="8">
    <location>
        <begin position="374"/>
        <end position="399"/>
    </location>
</feature>
<feature type="transmembrane region" description="Helical" evidence="8">
    <location>
        <begin position="172"/>
        <end position="190"/>
    </location>
</feature>
<dbReference type="eggNOG" id="COG1292">
    <property type="taxonomic scope" value="Bacteria"/>
</dbReference>
<dbReference type="KEGG" id="sml:Smlt3910"/>
<dbReference type="PROSITE" id="PS01303">
    <property type="entry name" value="BCCT"/>
    <property type="match status" value="1"/>
</dbReference>
<feature type="transmembrane region" description="Helical" evidence="8">
    <location>
        <begin position="78"/>
        <end position="97"/>
    </location>
</feature>
<gene>
    <name evidence="9" type="primary">opuD2</name>
    <name evidence="9" type="ordered locus">Smlt3910</name>
</gene>
<keyword evidence="3" id="KW-0813">Transport</keyword>
<comment type="subcellular location">
    <subcellularLocation>
        <location evidence="1">Cell membrane</location>
        <topology evidence="1">Multi-pass membrane protein</topology>
    </subcellularLocation>
</comment>